<protein>
    <submittedName>
        <fullName evidence="1">Uncharacterized protein</fullName>
    </submittedName>
</protein>
<name>A0AA48I022_9ALTE</name>
<dbReference type="EMBL" id="AP027272">
    <property type="protein sequence ID" value="BDX07780.1"/>
    <property type="molecule type" value="Genomic_DNA"/>
</dbReference>
<dbReference type="RefSeq" id="WP_338293878.1">
    <property type="nucleotide sequence ID" value="NZ_AP027272.1"/>
</dbReference>
<keyword evidence="2" id="KW-1185">Reference proteome</keyword>
<dbReference type="Proteomes" id="UP001333710">
    <property type="component" value="Chromosome"/>
</dbReference>
<sequence length="432" mass="49714">MSKNVIVYGNGASAKGFLLSHQACYKVIAFATDEPADSTFEGHKNISTEEIKQLDFDAIIVASWAIHEITERLVNHGVPHEKIRWFQHHKERIIDWGHPDFNMSHIALQAEDILYCIYDLNVARATYDILGFLCLCECERVVRGSKGIHIIIVNASDNEFNQTRWVIQNTQEHNWRVDQILVQCCSLLPHCVGVSKTATRSEVSKLIEDVAHIFPHHYSEQHPVIEYEFDLLFERLRKKQEIAHLKANSHAMDFVRQYLNKINPDGKKVVTISLRESSNKPLRNSNPEEWQKFAHELDHSRYLVVLVPDTENAFLNLSENWSGCFSCSEAAFNVQIRMALYELSYINLGVNNGPTHLCALNPDCRYIMYKQVVENYPHSSTQSFIDRGFEIGGSFPGARPWQKFVWEDDSFEVISANFRELVSVIESSEEKE</sequence>
<proteinExistence type="predicted"/>
<accession>A0AA48I022</accession>
<organism evidence="1 2">
    <name type="scientific">Planctobacterium marinum</name>
    <dbReference type="NCBI Taxonomy" id="1631968"/>
    <lineage>
        <taxon>Bacteria</taxon>
        <taxon>Pseudomonadati</taxon>
        <taxon>Pseudomonadota</taxon>
        <taxon>Gammaproteobacteria</taxon>
        <taxon>Alteromonadales</taxon>
        <taxon>Alteromonadaceae</taxon>
        <taxon>Planctobacterium</taxon>
    </lineage>
</organism>
<evidence type="ECO:0000313" key="1">
    <source>
        <dbReference type="EMBL" id="BDX07780.1"/>
    </source>
</evidence>
<dbReference type="Gene3D" id="3.40.50.720">
    <property type="entry name" value="NAD(P)-binding Rossmann-like Domain"/>
    <property type="match status" value="1"/>
</dbReference>
<dbReference type="KEGG" id="pmaw:MACH26_33010"/>
<gene>
    <name evidence="1" type="ORF">MACH26_33010</name>
</gene>
<evidence type="ECO:0000313" key="2">
    <source>
        <dbReference type="Proteomes" id="UP001333710"/>
    </source>
</evidence>
<dbReference type="AlphaFoldDB" id="A0AA48I022"/>
<reference evidence="1" key="1">
    <citation type="submission" date="2023-01" db="EMBL/GenBank/DDBJ databases">
        <title>Complete genome sequence of Planctobacterium marinum strain Dej080120_11.</title>
        <authorList>
            <person name="Ueki S."/>
            <person name="Maruyama F."/>
        </authorList>
    </citation>
    <scope>NUCLEOTIDE SEQUENCE</scope>
    <source>
        <strain evidence="1">Dej080120_11</strain>
    </source>
</reference>